<comment type="caution">
    <text evidence="1">The sequence shown here is derived from an EMBL/GenBank/DDBJ whole genome shotgun (WGS) entry which is preliminary data.</text>
</comment>
<evidence type="ECO:0000313" key="2">
    <source>
        <dbReference type="Proteomes" id="UP000789831"/>
    </source>
</evidence>
<organism evidence="1 2">
    <name type="scientific">Ambispora gerdemannii</name>
    <dbReference type="NCBI Taxonomy" id="144530"/>
    <lineage>
        <taxon>Eukaryota</taxon>
        <taxon>Fungi</taxon>
        <taxon>Fungi incertae sedis</taxon>
        <taxon>Mucoromycota</taxon>
        <taxon>Glomeromycotina</taxon>
        <taxon>Glomeromycetes</taxon>
        <taxon>Archaeosporales</taxon>
        <taxon>Ambisporaceae</taxon>
        <taxon>Ambispora</taxon>
    </lineage>
</organism>
<reference evidence="1" key="1">
    <citation type="submission" date="2021-06" db="EMBL/GenBank/DDBJ databases">
        <authorList>
            <person name="Kallberg Y."/>
            <person name="Tangrot J."/>
            <person name="Rosling A."/>
        </authorList>
    </citation>
    <scope>NUCLEOTIDE SEQUENCE</scope>
    <source>
        <strain evidence="1">MT106</strain>
    </source>
</reference>
<dbReference type="EMBL" id="CAJVPL010001905">
    <property type="protein sequence ID" value="CAG8592099.1"/>
    <property type="molecule type" value="Genomic_DNA"/>
</dbReference>
<keyword evidence="2" id="KW-1185">Reference proteome</keyword>
<accession>A0A9N9C5J2</accession>
<dbReference type="Proteomes" id="UP000789831">
    <property type="component" value="Unassembled WGS sequence"/>
</dbReference>
<name>A0A9N9C5J2_9GLOM</name>
<dbReference type="OrthoDB" id="10352754at2759"/>
<evidence type="ECO:0000313" key="1">
    <source>
        <dbReference type="EMBL" id="CAG8592099.1"/>
    </source>
</evidence>
<gene>
    <name evidence="1" type="ORF">AGERDE_LOCUS8660</name>
</gene>
<protein>
    <submittedName>
        <fullName evidence="1">1250_t:CDS:1</fullName>
    </submittedName>
</protein>
<proteinExistence type="predicted"/>
<sequence length="129" mass="14812">TVSPQSQLQIQLLENPNLFWAVNNDGKIVLSKQPIWWKIDPGSGYISVVNSDKRAQRAQFNDVDKQLTAVTDQEVEQNQRFMVISFHDDIVNITPRQNVTTCVTHKELNVVAELENPPCAQWKLIRRKS</sequence>
<feature type="non-terminal residue" evidence="1">
    <location>
        <position position="1"/>
    </location>
</feature>
<dbReference type="AlphaFoldDB" id="A0A9N9C5J2"/>